<organism evidence="2">
    <name type="scientific">Oryza meridionalis</name>
    <dbReference type="NCBI Taxonomy" id="40149"/>
    <lineage>
        <taxon>Eukaryota</taxon>
        <taxon>Viridiplantae</taxon>
        <taxon>Streptophyta</taxon>
        <taxon>Embryophyta</taxon>
        <taxon>Tracheophyta</taxon>
        <taxon>Spermatophyta</taxon>
        <taxon>Magnoliopsida</taxon>
        <taxon>Liliopsida</taxon>
        <taxon>Poales</taxon>
        <taxon>Poaceae</taxon>
        <taxon>BOP clade</taxon>
        <taxon>Oryzoideae</taxon>
        <taxon>Oryzeae</taxon>
        <taxon>Oryzinae</taxon>
        <taxon>Oryza</taxon>
    </lineage>
</organism>
<reference evidence="2" key="1">
    <citation type="submission" date="2015-04" db="UniProtKB">
        <authorList>
            <consortium name="EnsemblPlants"/>
        </authorList>
    </citation>
    <scope>IDENTIFICATION</scope>
</reference>
<feature type="compositionally biased region" description="Basic residues" evidence="1">
    <location>
        <begin position="1"/>
        <end position="12"/>
    </location>
</feature>
<evidence type="ECO:0000256" key="1">
    <source>
        <dbReference type="SAM" id="MobiDB-lite"/>
    </source>
</evidence>
<feature type="region of interest" description="Disordered" evidence="1">
    <location>
        <begin position="1"/>
        <end position="69"/>
    </location>
</feature>
<dbReference type="Gramene" id="OMERI02G04490.1">
    <property type="protein sequence ID" value="OMERI02G04490.1"/>
    <property type="gene ID" value="OMERI02G04490"/>
</dbReference>
<sequence length="328" mass="36903">MEETRRQRRRRKRECECQPRDGATATLRSPRRRRSPLRWPPSHRILSPPPSPSSPSWRSPPYPPSPQTPRLMPFIFRNARSIVAASSPAARQLSTHLGLIFLAKIPAKTKHRVSREGLGKARDSSPPAAALDHNVIWRWRSLVCYEFILKSATLDDSPGCGFFANTRVNLANDMRNSDYTLMRLLAQADAINFIFFTKMDIGGWDVGSGRCSGCGDDCFFLGWEPPFADLAAADARISFHVCVPEDLWDASSSRNSDRARPIPATFSVMFTFHSYRFMHCSAPNIFLYSRGLADVRTGMGRSGFIYFVASVSYRYCSCLLAVAELEPN</sequence>
<proteinExistence type="predicted"/>
<dbReference type="EnsemblPlants" id="OMERI02G04490.1">
    <property type="protein sequence ID" value="OMERI02G04490.1"/>
    <property type="gene ID" value="OMERI02G04490"/>
</dbReference>
<keyword evidence="3" id="KW-1185">Reference proteome</keyword>
<name>A0A0E0CFJ6_9ORYZ</name>
<evidence type="ECO:0000313" key="2">
    <source>
        <dbReference type="EnsemblPlants" id="OMERI02G04490.1"/>
    </source>
</evidence>
<protein>
    <submittedName>
        <fullName evidence="2">Uncharacterized protein</fullName>
    </submittedName>
</protein>
<feature type="compositionally biased region" description="Pro residues" evidence="1">
    <location>
        <begin position="47"/>
        <end position="67"/>
    </location>
</feature>
<dbReference type="HOGENOM" id="CLU_1059171_0_0_1"/>
<dbReference type="Proteomes" id="UP000008021">
    <property type="component" value="Chromosome 2"/>
</dbReference>
<evidence type="ECO:0000313" key="3">
    <source>
        <dbReference type="Proteomes" id="UP000008021"/>
    </source>
</evidence>
<reference evidence="2" key="2">
    <citation type="submission" date="2018-05" db="EMBL/GenBank/DDBJ databases">
        <title>OmerRS3 (Oryza meridionalis Reference Sequence Version 3).</title>
        <authorList>
            <person name="Zhang J."/>
            <person name="Kudrna D."/>
            <person name="Lee S."/>
            <person name="Talag J."/>
            <person name="Welchert J."/>
            <person name="Wing R.A."/>
        </authorList>
    </citation>
    <scope>NUCLEOTIDE SEQUENCE [LARGE SCALE GENOMIC DNA]</scope>
    <source>
        <strain evidence="2">cv. OR44</strain>
    </source>
</reference>
<accession>A0A0E0CFJ6</accession>
<dbReference type="AlphaFoldDB" id="A0A0E0CFJ6"/>